<evidence type="ECO:0000256" key="1">
    <source>
        <dbReference type="SAM" id="MobiDB-lite"/>
    </source>
</evidence>
<comment type="caution">
    <text evidence="2">The sequence shown here is derived from an EMBL/GenBank/DDBJ whole genome shotgun (WGS) entry which is preliminary data.</text>
</comment>
<name>A0AAV9D5D6_ACOCL</name>
<organism evidence="2 3">
    <name type="scientific">Acorus calamus</name>
    <name type="common">Sweet flag</name>
    <dbReference type="NCBI Taxonomy" id="4465"/>
    <lineage>
        <taxon>Eukaryota</taxon>
        <taxon>Viridiplantae</taxon>
        <taxon>Streptophyta</taxon>
        <taxon>Embryophyta</taxon>
        <taxon>Tracheophyta</taxon>
        <taxon>Spermatophyta</taxon>
        <taxon>Magnoliopsida</taxon>
        <taxon>Liliopsida</taxon>
        <taxon>Acoraceae</taxon>
        <taxon>Acorus</taxon>
    </lineage>
</organism>
<feature type="compositionally biased region" description="Pro residues" evidence="1">
    <location>
        <begin position="142"/>
        <end position="151"/>
    </location>
</feature>
<accession>A0AAV9D5D6</accession>
<dbReference type="EMBL" id="JAUJYO010000015">
    <property type="protein sequence ID" value="KAK1296111.1"/>
    <property type="molecule type" value="Genomic_DNA"/>
</dbReference>
<dbReference type="Proteomes" id="UP001180020">
    <property type="component" value="Unassembled WGS sequence"/>
</dbReference>
<gene>
    <name evidence="2" type="ORF">QJS10_CPB15g00742</name>
</gene>
<proteinExistence type="predicted"/>
<dbReference type="AlphaFoldDB" id="A0AAV9D5D6"/>
<sequence length="541" mass="60856">MAVRSGISLPESQQVDMIIMNSCGDIKRALSLCDCNTFDQLFDRAIAIQRYSLPAPSYHPNEEACFEAPKFQYPIQEHVDVVEMPSPIIRPPDGSPLPRWLQGRVRERDPNIRLGDSQPNYSPHHAYPVAQPEPLFSYHQPEPQPEIPYDPVPQSLAYEHSPHQPYAYPVVQPEPLCTYHQPQPQPQPALSFDPTPAYEPPIVETTDSTEYPIWDHDDEGFCDEELLGLTYSNPNPSPTYESPVVEITESDECPKWDYDDDEEPCDGELLELIYPTPTPPEPTTQALHSTEIECPLSPPAQDPIILKPVEPISVISDDSNFDSSNSEIDPDPIEPIVHFLESKSLIFRNAQFKKAVEPSQLPNMLDLPSHLLEEPSPPEFPAISKSKFPVTSKTIFPAISKSNSPAISKSITPLISKLDLIHTHLVAPIAKSLLPPLLGSQHHVNPSPLASVRSVVPPMACLSISISLLTDPSVREHFLSAENLWQIRSHSRFRHLLIDVEDQWYIRRHSRFKLEKNPWAINVTLDVSSVVPLKLLQFEPP</sequence>
<reference evidence="2" key="1">
    <citation type="journal article" date="2023" name="Nat. Commun.">
        <title>Diploid and tetraploid genomes of Acorus and the evolution of monocots.</title>
        <authorList>
            <person name="Ma L."/>
            <person name="Liu K.W."/>
            <person name="Li Z."/>
            <person name="Hsiao Y.Y."/>
            <person name="Qi Y."/>
            <person name="Fu T."/>
            <person name="Tang G.D."/>
            <person name="Zhang D."/>
            <person name="Sun W.H."/>
            <person name="Liu D.K."/>
            <person name="Li Y."/>
            <person name="Chen G.Z."/>
            <person name="Liu X.D."/>
            <person name="Liao X.Y."/>
            <person name="Jiang Y.T."/>
            <person name="Yu X."/>
            <person name="Hao Y."/>
            <person name="Huang J."/>
            <person name="Zhao X.W."/>
            <person name="Ke S."/>
            <person name="Chen Y.Y."/>
            <person name="Wu W.L."/>
            <person name="Hsu J.L."/>
            <person name="Lin Y.F."/>
            <person name="Huang M.D."/>
            <person name="Li C.Y."/>
            <person name="Huang L."/>
            <person name="Wang Z.W."/>
            <person name="Zhao X."/>
            <person name="Zhong W.Y."/>
            <person name="Peng D.H."/>
            <person name="Ahmad S."/>
            <person name="Lan S."/>
            <person name="Zhang J.S."/>
            <person name="Tsai W.C."/>
            <person name="Van de Peer Y."/>
            <person name="Liu Z.J."/>
        </authorList>
    </citation>
    <scope>NUCLEOTIDE SEQUENCE</scope>
    <source>
        <strain evidence="2">CP</strain>
    </source>
</reference>
<feature type="region of interest" description="Disordered" evidence="1">
    <location>
        <begin position="134"/>
        <end position="159"/>
    </location>
</feature>
<protein>
    <submittedName>
        <fullName evidence="2">Uncharacterized protein</fullName>
    </submittedName>
</protein>
<reference evidence="2" key="2">
    <citation type="submission" date="2023-06" db="EMBL/GenBank/DDBJ databases">
        <authorList>
            <person name="Ma L."/>
            <person name="Liu K.-W."/>
            <person name="Li Z."/>
            <person name="Hsiao Y.-Y."/>
            <person name="Qi Y."/>
            <person name="Fu T."/>
            <person name="Tang G."/>
            <person name="Zhang D."/>
            <person name="Sun W.-H."/>
            <person name="Liu D.-K."/>
            <person name="Li Y."/>
            <person name="Chen G.-Z."/>
            <person name="Liu X.-D."/>
            <person name="Liao X.-Y."/>
            <person name="Jiang Y.-T."/>
            <person name="Yu X."/>
            <person name="Hao Y."/>
            <person name="Huang J."/>
            <person name="Zhao X.-W."/>
            <person name="Ke S."/>
            <person name="Chen Y.-Y."/>
            <person name="Wu W.-L."/>
            <person name="Hsu J.-L."/>
            <person name="Lin Y.-F."/>
            <person name="Huang M.-D."/>
            <person name="Li C.-Y."/>
            <person name="Huang L."/>
            <person name="Wang Z.-W."/>
            <person name="Zhao X."/>
            <person name="Zhong W.-Y."/>
            <person name="Peng D.-H."/>
            <person name="Ahmad S."/>
            <person name="Lan S."/>
            <person name="Zhang J.-S."/>
            <person name="Tsai W.-C."/>
            <person name="Van De Peer Y."/>
            <person name="Liu Z.-J."/>
        </authorList>
    </citation>
    <scope>NUCLEOTIDE SEQUENCE</scope>
    <source>
        <strain evidence="2">CP</strain>
        <tissue evidence="2">Leaves</tissue>
    </source>
</reference>
<evidence type="ECO:0000313" key="3">
    <source>
        <dbReference type="Proteomes" id="UP001180020"/>
    </source>
</evidence>
<evidence type="ECO:0000313" key="2">
    <source>
        <dbReference type="EMBL" id="KAK1296111.1"/>
    </source>
</evidence>
<keyword evidence="3" id="KW-1185">Reference proteome</keyword>